<keyword evidence="5" id="KW-0732">Signal</keyword>
<evidence type="ECO:0000256" key="2">
    <source>
        <dbReference type="ARBA" id="ARBA00023136"/>
    </source>
</evidence>
<dbReference type="PROSITE" id="PS51257">
    <property type="entry name" value="PROKAR_LIPOPROTEIN"/>
    <property type="match status" value="1"/>
</dbReference>
<dbReference type="PANTHER" id="PTHR30329:SF21">
    <property type="entry name" value="LIPOPROTEIN YIAD-RELATED"/>
    <property type="match status" value="1"/>
</dbReference>
<evidence type="ECO:0000256" key="3">
    <source>
        <dbReference type="ARBA" id="ARBA00023237"/>
    </source>
</evidence>
<dbReference type="SUPFAM" id="SSF103088">
    <property type="entry name" value="OmpA-like"/>
    <property type="match status" value="1"/>
</dbReference>
<dbReference type="InterPro" id="IPR006664">
    <property type="entry name" value="OMP_bac"/>
</dbReference>
<dbReference type="PROSITE" id="PS01068">
    <property type="entry name" value="OMPA_1"/>
    <property type="match status" value="1"/>
</dbReference>
<keyword evidence="2 4" id="KW-0472">Membrane</keyword>
<evidence type="ECO:0000313" key="7">
    <source>
        <dbReference type="EMBL" id="MCI2286018.1"/>
    </source>
</evidence>
<comment type="caution">
    <text evidence="7">The sequence shown here is derived from an EMBL/GenBank/DDBJ whole genome shotgun (WGS) entry which is preliminary data.</text>
</comment>
<protein>
    <submittedName>
        <fullName evidence="7">OmpA family protein</fullName>
    </submittedName>
</protein>
<dbReference type="Gene3D" id="3.30.1330.60">
    <property type="entry name" value="OmpA-like domain"/>
    <property type="match status" value="1"/>
</dbReference>
<dbReference type="PRINTS" id="PR01021">
    <property type="entry name" value="OMPADOMAIN"/>
</dbReference>
<sequence>MNTKILLVAASTLLFTGCSTFSDDDVVAEKQPYTHPVPKPSPYKVIERNKERVKHIFVFEFNSSKLPEDAKNNIQPHANYLISNPNKKVSVQGSADSSGGKGYNHRLGEKRAKNIAQLLVELGVEPAQLVVTSAGEARSLYIPSRSVILAY</sequence>
<dbReference type="EMBL" id="JAKKSL010000007">
    <property type="protein sequence ID" value="MCI2286018.1"/>
    <property type="molecule type" value="Genomic_DNA"/>
</dbReference>
<dbReference type="InterPro" id="IPR006665">
    <property type="entry name" value="OmpA-like"/>
</dbReference>
<dbReference type="PANTHER" id="PTHR30329">
    <property type="entry name" value="STATOR ELEMENT OF FLAGELLAR MOTOR COMPLEX"/>
    <property type="match status" value="1"/>
</dbReference>
<evidence type="ECO:0000256" key="1">
    <source>
        <dbReference type="ARBA" id="ARBA00004442"/>
    </source>
</evidence>
<evidence type="ECO:0000256" key="4">
    <source>
        <dbReference type="PROSITE-ProRule" id="PRU00473"/>
    </source>
</evidence>
<feature type="chain" id="PRO_5045799806" evidence="5">
    <location>
        <begin position="23"/>
        <end position="151"/>
    </location>
</feature>
<dbReference type="Pfam" id="PF00691">
    <property type="entry name" value="OmpA"/>
    <property type="match status" value="1"/>
</dbReference>
<proteinExistence type="predicted"/>
<name>A0ABS9X709_9GAMM</name>
<comment type="subcellular location">
    <subcellularLocation>
        <location evidence="1">Cell outer membrane</location>
    </subcellularLocation>
</comment>
<feature type="domain" description="OmpA-like" evidence="6">
    <location>
        <begin position="46"/>
        <end position="151"/>
    </location>
</feature>
<keyword evidence="8" id="KW-1185">Reference proteome</keyword>
<gene>
    <name evidence="7" type="ORF">L3081_24660</name>
</gene>
<dbReference type="CDD" id="cd07185">
    <property type="entry name" value="OmpA_C-like"/>
    <property type="match status" value="1"/>
</dbReference>
<organism evidence="7 8">
    <name type="scientific">Colwellia maritima</name>
    <dbReference type="NCBI Taxonomy" id="2912588"/>
    <lineage>
        <taxon>Bacteria</taxon>
        <taxon>Pseudomonadati</taxon>
        <taxon>Pseudomonadota</taxon>
        <taxon>Gammaproteobacteria</taxon>
        <taxon>Alteromonadales</taxon>
        <taxon>Colwelliaceae</taxon>
        <taxon>Colwellia</taxon>
    </lineage>
</organism>
<dbReference type="InterPro" id="IPR036737">
    <property type="entry name" value="OmpA-like_sf"/>
</dbReference>
<feature type="signal peptide" evidence="5">
    <location>
        <begin position="1"/>
        <end position="22"/>
    </location>
</feature>
<dbReference type="RefSeq" id="WP_242289125.1">
    <property type="nucleotide sequence ID" value="NZ_JAKKSL010000007.1"/>
</dbReference>
<evidence type="ECO:0000259" key="6">
    <source>
        <dbReference type="PROSITE" id="PS51123"/>
    </source>
</evidence>
<keyword evidence="3" id="KW-0998">Cell outer membrane</keyword>
<dbReference type="InterPro" id="IPR050330">
    <property type="entry name" value="Bact_OuterMem_StrucFunc"/>
</dbReference>
<accession>A0ABS9X709</accession>
<evidence type="ECO:0000313" key="8">
    <source>
        <dbReference type="Proteomes" id="UP001139646"/>
    </source>
</evidence>
<dbReference type="PROSITE" id="PS51123">
    <property type="entry name" value="OMPA_2"/>
    <property type="match status" value="1"/>
</dbReference>
<reference evidence="7" key="1">
    <citation type="submission" date="2022-01" db="EMBL/GenBank/DDBJ databases">
        <title>Colwellia maritima, isolated from seawater.</title>
        <authorList>
            <person name="Kristyanto S."/>
            <person name="Jung J."/>
            <person name="Jeon C.O."/>
        </authorList>
    </citation>
    <scope>NUCLEOTIDE SEQUENCE</scope>
    <source>
        <strain evidence="7">MSW7</strain>
    </source>
</reference>
<dbReference type="InterPro" id="IPR006690">
    <property type="entry name" value="OMPA-like_CS"/>
</dbReference>
<dbReference type="Proteomes" id="UP001139646">
    <property type="component" value="Unassembled WGS sequence"/>
</dbReference>
<evidence type="ECO:0000256" key="5">
    <source>
        <dbReference type="SAM" id="SignalP"/>
    </source>
</evidence>